<dbReference type="EMBL" id="LCIH01000005">
    <property type="protein sequence ID" value="KKT52026.1"/>
    <property type="molecule type" value="Genomic_DNA"/>
</dbReference>
<feature type="transmembrane region" description="Helical" evidence="1">
    <location>
        <begin position="101"/>
        <end position="130"/>
    </location>
</feature>
<accession>A0A0G1HY06</accession>
<reference evidence="2 3" key="1">
    <citation type="journal article" date="2015" name="Nature">
        <title>rRNA introns, odd ribosomes, and small enigmatic genomes across a large radiation of phyla.</title>
        <authorList>
            <person name="Brown C.T."/>
            <person name="Hug L.A."/>
            <person name="Thomas B.C."/>
            <person name="Sharon I."/>
            <person name="Castelle C.J."/>
            <person name="Singh A."/>
            <person name="Wilkins M.J."/>
            <person name="Williams K.H."/>
            <person name="Banfield J.F."/>
        </authorList>
    </citation>
    <scope>NUCLEOTIDE SEQUENCE [LARGE SCALE GENOMIC DNA]</scope>
</reference>
<comment type="caution">
    <text evidence="2">The sequence shown here is derived from an EMBL/GenBank/DDBJ whole genome shotgun (WGS) entry which is preliminary data.</text>
</comment>
<keyword evidence="1" id="KW-1133">Transmembrane helix</keyword>
<name>A0A0G1HY06_9BACT</name>
<dbReference type="AlphaFoldDB" id="A0A0G1HY06"/>
<keyword evidence="1" id="KW-0812">Transmembrane</keyword>
<feature type="transmembrane region" description="Helical" evidence="1">
    <location>
        <begin position="12"/>
        <end position="39"/>
    </location>
</feature>
<proteinExistence type="predicted"/>
<dbReference type="STRING" id="1618387.UW44_C0005G0068"/>
<evidence type="ECO:0000256" key="1">
    <source>
        <dbReference type="SAM" id="Phobius"/>
    </source>
</evidence>
<organism evidence="2 3">
    <name type="scientific">Candidatus Collierbacteria bacterium GW2011_GWB2_44_22</name>
    <dbReference type="NCBI Taxonomy" id="1618387"/>
    <lineage>
        <taxon>Bacteria</taxon>
        <taxon>Candidatus Collieribacteriota</taxon>
    </lineage>
</organism>
<keyword evidence="1" id="KW-0472">Membrane</keyword>
<feature type="transmembrane region" description="Helical" evidence="1">
    <location>
        <begin position="59"/>
        <end position="80"/>
    </location>
</feature>
<protein>
    <submittedName>
        <fullName evidence="2">Uncharacterized protein</fullName>
    </submittedName>
</protein>
<sequence>MKKHERGQGLVEYSLVLVLVAITVIAVLMLLGPTIGNIFSTTEGSLSTTNAQEPVVPNWVLGVGATVLTGLTFLLTNSNILPSQPQNLDEGNDPTENGQGLVEYALILVLVAIVVIAVLLLLGPIIGNVFSSIEETLPPTPPTESFQEPLIPFWVFGFAVLIAGSLGVWAANSNLLPIQPSNSDESEKDEADEA</sequence>
<dbReference type="Proteomes" id="UP000034006">
    <property type="component" value="Unassembled WGS sequence"/>
</dbReference>
<gene>
    <name evidence="2" type="ORF">UW44_C0005G0068</name>
</gene>
<evidence type="ECO:0000313" key="2">
    <source>
        <dbReference type="EMBL" id="KKT52026.1"/>
    </source>
</evidence>
<dbReference type="PATRIC" id="fig|1618387.3.peg.480"/>
<evidence type="ECO:0000313" key="3">
    <source>
        <dbReference type="Proteomes" id="UP000034006"/>
    </source>
</evidence>
<feature type="transmembrane region" description="Helical" evidence="1">
    <location>
        <begin position="150"/>
        <end position="171"/>
    </location>
</feature>